<evidence type="ECO:0000256" key="1">
    <source>
        <dbReference type="ARBA" id="ARBA00023163"/>
    </source>
</evidence>
<keyword evidence="1" id="KW-0804">Transcription</keyword>
<keyword evidence="4" id="KW-1185">Reference proteome</keyword>
<dbReference type="STRING" id="573065.Astex_0325"/>
<dbReference type="AlphaFoldDB" id="E8RPP6"/>
<dbReference type="EMBL" id="CP002395">
    <property type="protein sequence ID" value="ADU12023.1"/>
    <property type="molecule type" value="Genomic_DNA"/>
</dbReference>
<accession>E8RPP6</accession>
<dbReference type="Gene3D" id="3.30.70.940">
    <property type="entry name" value="NusG, N-terminal domain"/>
    <property type="match status" value="1"/>
</dbReference>
<proteinExistence type="predicted"/>
<evidence type="ECO:0000259" key="2">
    <source>
        <dbReference type="Pfam" id="PF02357"/>
    </source>
</evidence>
<dbReference type="InterPro" id="IPR036735">
    <property type="entry name" value="NGN_dom_sf"/>
</dbReference>
<protein>
    <submittedName>
        <fullName evidence="3">NGN domain-containing protein</fullName>
    </submittedName>
</protein>
<name>E8RPP6_ASTEC</name>
<dbReference type="HOGENOM" id="CLU_1507663_0_0_5"/>
<dbReference type="InterPro" id="IPR006645">
    <property type="entry name" value="NGN-like_dom"/>
</dbReference>
<organism evidence="3 4">
    <name type="scientific">Asticcacaulis excentricus (strain ATCC 15261 / DSM 4724 / KCTC 12464 / NCIMB 9791 / VKM B-1370 / CB 48)</name>
    <dbReference type="NCBI Taxonomy" id="573065"/>
    <lineage>
        <taxon>Bacteria</taxon>
        <taxon>Pseudomonadati</taxon>
        <taxon>Pseudomonadota</taxon>
        <taxon>Alphaproteobacteria</taxon>
        <taxon>Caulobacterales</taxon>
        <taxon>Caulobacteraceae</taxon>
        <taxon>Asticcacaulis</taxon>
    </lineage>
</organism>
<sequence length="178" mass="19386">MKKQAAATYREEALRAAGESRAWLIVTTYAKKEAVVLSQLKGIGYEGYRPMIAKRRKIAGQEAPVLVPLALYPNYVFVRALEGRSPLSLFGLQGLACVHERAVLDAVVQAHRAKEADGFLPFKNEGKAFRRGDRIKTLGGLLEVVLSDPIDTNRCAALSSFMNGSSRLIVGLDRAAGL</sequence>
<dbReference type="Pfam" id="PF02357">
    <property type="entry name" value="NusG"/>
    <property type="match status" value="1"/>
</dbReference>
<dbReference type="SUPFAM" id="SSF82679">
    <property type="entry name" value="N-utilization substance G protein NusG, N-terminal domain"/>
    <property type="match status" value="1"/>
</dbReference>
<gene>
    <name evidence="3" type="ordered locus">Astex_0325</name>
</gene>
<evidence type="ECO:0000313" key="3">
    <source>
        <dbReference type="EMBL" id="ADU12023.1"/>
    </source>
</evidence>
<dbReference type="OrthoDB" id="9787731at2"/>
<dbReference type="KEGG" id="aex:Astex_0325"/>
<feature type="domain" description="NusG-like N-terminal" evidence="2">
    <location>
        <begin position="22"/>
        <end position="80"/>
    </location>
</feature>
<dbReference type="RefSeq" id="WP_013477857.1">
    <property type="nucleotide sequence ID" value="NC_014816.1"/>
</dbReference>
<dbReference type="Proteomes" id="UP000001492">
    <property type="component" value="Chromosome 1"/>
</dbReference>
<dbReference type="GO" id="GO:0006354">
    <property type="term" value="P:DNA-templated transcription elongation"/>
    <property type="evidence" value="ECO:0007669"/>
    <property type="project" value="InterPro"/>
</dbReference>
<evidence type="ECO:0000313" key="4">
    <source>
        <dbReference type="Proteomes" id="UP000001492"/>
    </source>
</evidence>
<reference evidence="4" key="1">
    <citation type="submission" date="2010-12" db="EMBL/GenBank/DDBJ databases">
        <title>Complete sequence of chromosome 1 of Asticcacaulis excentricus CB 48.</title>
        <authorList>
            <consortium name="US DOE Joint Genome Institute"/>
            <person name="Lucas S."/>
            <person name="Copeland A."/>
            <person name="Lapidus A."/>
            <person name="Cheng J.-F."/>
            <person name="Bruce D."/>
            <person name="Goodwin L."/>
            <person name="Pitluck S."/>
            <person name="Teshima H."/>
            <person name="Davenport K."/>
            <person name="Detter J.C."/>
            <person name="Han C."/>
            <person name="Tapia R."/>
            <person name="Land M."/>
            <person name="Hauser L."/>
            <person name="Jeffries C."/>
            <person name="Kyrpides N."/>
            <person name="Ivanova N."/>
            <person name="Ovchinnikova G."/>
            <person name="Brun Y.V."/>
            <person name="Woyke T."/>
        </authorList>
    </citation>
    <scope>NUCLEOTIDE SEQUENCE [LARGE SCALE GENOMIC DNA]</scope>
    <source>
        <strain evidence="4">ATCC 15261 / DSM 4724 / KCTC 12464 / NCIMB 9791 / VKM B-1370 / CB 48</strain>
    </source>
</reference>